<evidence type="ECO:0000313" key="2">
    <source>
        <dbReference type="Proteomes" id="UP000636960"/>
    </source>
</evidence>
<comment type="caution">
    <text evidence="1">The sequence shown here is derived from an EMBL/GenBank/DDBJ whole genome shotgun (WGS) entry which is preliminary data.</text>
</comment>
<dbReference type="GO" id="GO:0043107">
    <property type="term" value="P:type IV pilus-dependent motility"/>
    <property type="evidence" value="ECO:0007669"/>
    <property type="project" value="InterPro"/>
</dbReference>
<dbReference type="Pfam" id="PF04350">
    <property type="entry name" value="PilO"/>
    <property type="match status" value="1"/>
</dbReference>
<evidence type="ECO:0008006" key="3">
    <source>
        <dbReference type="Google" id="ProtNLM"/>
    </source>
</evidence>
<organism evidence="1 2">
    <name type="scientific">Paractinoplanes rishiriensis</name>
    <dbReference type="NCBI Taxonomy" id="1050105"/>
    <lineage>
        <taxon>Bacteria</taxon>
        <taxon>Bacillati</taxon>
        <taxon>Actinomycetota</taxon>
        <taxon>Actinomycetes</taxon>
        <taxon>Micromonosporales</taxon>
        <taxon>Micromonosporaceae</taxon>
        <taxon>Paractinoplanes</taxon>
    </lineage>
</organism>
<dbReference type="Gene3D" id="3.30.70.60">
    <property type="match status" value="1"/>
</dbReference>
<dbReference type="InterPro" id="IPR014717">
    <property type="entry name" value="Transl_elong_EF1B/ribsomal_bS6"/>
</dbReference>
<sequence>MLLAGGVLVIVILVVATYLLAIKPVYDDKALKETQVSDADLELTKLRRQLADLKVKSADAATYTAELKAKKTQLPDSYDIPNLLRQLQTSDTSVKVDNNAVGVTTPVTVAGSGIVVGVPITLTATGNADGLSKFVNRLQNTQSRAVLVSAVNLQVDGNETTLTTTLTAFCSKSDDDDCKVNEK</sequence>
<gene>
    <name evidence="1" type="ORF">Ari01nite_32540</name>
</gene>
<dbReference type="InterPro" id="IPR007445">
    <property type="entry name" value="PilO"/>
</dbReference>
<evidence type="ECO:0000313" key="1">
    <source>
        <dbReference type="EMBL" id="GIE95789.1"/>
    </source>
</evidence>
<reference evidence="1" key="1">
    <citation type="submission" date="2021-01" db="EMBL/GenBank/DDBJ databases">
        <title>Whole genome shotgun sequence of Actinoplanes rishiriensis NBRC 108556.</title>
        <authorList>
            <person name="Komaki H."/>
            <person name="Tamura T."/>
        </authorList>
    </citation>
    <scope>NUCLEOTIDE SEQUENCE</scope>
    <source>
        <strain evidence="1">NBRC 108556</strain>
    </source>
</reference>
<accession>A0A919JY32</accession>
<dbReference type="EMBL" id="BOMV01000035">
    <property type="protein sequence ID" value="GIE95789.1"/>
    <property type="molecule type" value="Genomic_DNA"/>
</dbReference>
<proteinExistence type="predicted"/>
<keyword evidence="2" id="KW-1185">Reference proteome</keyword>
<name>A0A919JY32_9ACTN</name>
<dbReference type="Proteomes" id="UP000636960">
    <property type="component" value="Unassembled WGS sequence"/>
</dbReference>
<dbReference type="AlphaFoldDB" id="A0A919JY32"/>
<dbReference type="GO" id="GO:0043683">
    <property type="term" value="P:type IV pilus assembly"/>
    <property type="evidence" value="ECO:0007669"/>
    <property type="project" value="InterPro"/>
</dbReference>
<protein>
    <recommendedName>
        <fullName evidence="3">Type IV pilus assembly protein PilO</fullName>
    </recommendedName>
</protein>